<dbReference type="GO" id="GO:0006032">
    <property type="term" value="P:chitin catabolic process"/>
    <property type="evidence" value="ECO:0007669"/>
    <property type="project" value="UniProtKB-ARBA"/>
</dbReference>
<feature type="chain" id="PRO_5043586283" description="GH18 domain-containing protein" evidence="6">
    <location>
        <begin position="23"/>
        <end position="389"/>
    </location>
</feature>
<name>A0AAV8WN15_9CUCU</name>
<dbReference type="EMBL" id="JANEYF010005426">
    <property type="protein sequence ID" value="KAJ8928195.1"/>
    <property type="molecule type" value="Genomic_DNA"/>
</dbReference>
<evidence type="ECO:0000256" key="5">
    <source>
        <dbReference type="RuleBase" id="RU004453"/>
    </source>
</evidence>
<evidence type="ECO:0000313" key="8">
    <source>
        <dbReference type="EMBL" id="KAJ8928195.1"/>
    </source>
</evidence>
<accession>A0AAV8WN15</accession>
<dbReference type="SUPFAM" id="SSF54556">
    <property type="entry name" value="Chitinase insertion domain"/>
    <property type="match status" value="1"/>
</dbReference>
<protein>
    <recommendedName>
        <fullName evidence="7">GH18 domain-containing protein</fullName>
    </recommendedName>
</protein>
<dbReference type="InterPro" id="IPR011583">
    <property type="entry name" value="Chitinase_II/V-like_cat"/>
</dbReference>
<dbReference type="InterPro" id="IPR029070">
    <property type="entry name" value="Chitinase_insertion_sf"/>
</dbReference>
<dbReference type="AlphaFoldDB" id="A0AAV8WN15"/>
<dbReference type="Pfam" id="PF00704">
    <property type="entry name" value="Glyco_hydro_18"/>
    <property type="match status" value="1"/>
</dbReference>
<dbReference type="InterPro" id="IPR017853">
    <property type="entry name" value="GH"/>
</dbReference>
<dbReference type="SUPFAM" id="SSF51445">
    <property type="entry name" value="(Trans)glycosidases"/>
    <property type="match status" value="1"/>
</dbReference>
<dbReference type="PANTHER" id="PTHR11177:SF360">
    <property type="entry name" value="CHITINASE 4-RELATED"/>
    <property type="match status" value="1"/>
</dbReference>
<evidence type="ECO:0000256" key="6">
    <source>
        <dbReference type="SAM" id="SignalP"/>
    </source>
</evidence>
<evidence type="ECO:0000256" key="4">
    <source>
        <dbReference type="RuleBase" id="RU000489"/>
    </source>
</evidence>
<evidence type="ECO:0000256" key="1">
    <source>
        <dbReference type="ARBA" id="ARBA00022801"/>
    </source>
</evidence>
<dbReference type="GO" id="GO:0005975">
    <property type="term" value="P:carbohydrate metabolic process"/>
    <property type="evidence" value="ECO:0007669"/>
    <property type="project" value="InterPro"/>
</dbReference>
<evidence type="ECO:0000256" key="2">
    <source>
        <dbReference type="ARBA" id="ARBA00023157"/>
    </source>
</evidence>
<dbReference type="InterPro" id="IPR001223">
    <property type="entry name" value="Glyco_hydro18_cat"/>
</dbReference>
<proteinExistence type="inferred from homology"/>
<comment type="caution">
    <text evidence="8">The sequence shown here is derived from an EMBL/GenBank/DDBJ whole genome shotgun (WGS) entry which is preliminary data.</text>
</comment>
<keyword evidence="3 4" id="KW-0326">Glycosidase</keyword>
<dbReference type="Gene3D" id="3.10.50.10">
    <property type="match status" value="1"/>
</dbReference>
<dbReference type="GO" id="GO:0005576">
    <property type="term" value="C:extracellular region"/>
    <property type="evidence" value="ECO:0007669"/>
    <property type="project" value="TreeGrafter"/>
</dbReference>
<dbReference type="InterPro" id="IPR050314">
    <property type="entry name" value="Glycosyl_Hydrlase_18"/>
</dbReference>
<dbReference type="SMART" id="SM00636">
    <property type="entry name" value="Glyco_18"/>
    <property type="match status" value="1"/>
</dbReference>
<dbReference type="FunFam" id="3.10.50.10:FF:000001">
    <property type="entry name" value="Chitinase 3-like 1"/>
    <property type="match status" value="1"/>
</dbReference>
<dbReference type="PROSITE" id="PS51910">
    <property type="entry name" value="GH18_2"/>
    <property type="match status" value="1"/>
</dbReference>
<dbReference type="CDD" id="cd02872">
    <property type="entry name" value="GH18_chitolectin_chitotriosidase"/>
    <property type="match status" value="1"/>
</dbReference>
<evidence type="ECO:0000259" key="7">
    <source>
        <dbReference type="PROSITE" id="PS51910"/>
    </source>
</evidence>
<evidence type="ECO:0000313" key="9">
    <source>
        <dbReference type="Proteomes" id="UP001162156"/>
    </source>
</evidence>
<dbReference type="Proteomes" id="UP001162156">
    <property type="component" value="Unassembled WGS sequence"/>
</dbReference>
<comment type="similarity">
    <text evidence="5">Belongs to the glycosyl hydrolase 18 family.</text>
</comment>
<dbReference type="InterPro" id="IPR001579">
    <property type="entry name" value="Glyco_hydro_18_chit_AS"/>
</dbReference>
<gene>
    <name evidence="8" type="ORF">NQ314_019258</name>
</gene>
<dbReference type="GO" id="GO:0008061">
    <property type="term" value="F:chitin binding"/>
    <property type="evidence" value="ECO:0007669"/>
    <property type="project" value="InterPro"/>
</dbReference>
<dbReference type="Gene3D" id="3.20.20.80">
    <property type="entry name" value="Glycosidases"/>
    <property type="match status" value="1"/>
</dbReference>
<keyword evidence="9" id="KW-1185">Reference proteome</keyword>
<keyword evidence="6" id="KW-0732">Signal</keyword>
<reference evidence="8" key="1">
    <citation type="journal article" date="2023" name="Insect Mol. Biol.">
        <title>Genome sequencing provides insights into the evolution of gene families encoding plant cell wall-degrading enzymes in longhorned beetles.</title>
        <authorList>
            <person name="Shin N.R."/>
            <person name="Okamura Y."/>
            <person name="Kirsch R."/>
            <person name="Pauchet Y."/>
        </authorList>
    </citation>
    <scope>NUCLEOTIDE SEQUENCE</scope>
    <source>
        <strain evidence="8">RBIC_L_NR</strain>
    </source>
</reference>
<keyword evidence="1 4" id="KW-0378">Hydrolase</keyword>
<dbReference type="PANTHER" id="PTHR11177">
    <property type="entry name" value="CHITINASE"/>
    <property type="match status" value="1"/>
</dbReference>
<evidence type="ECO:0000256" key="3">
    <source>
        <dbReference type="ARBA" id="ARBA00023295"/>
    </source>
</evidence>
<sequence>MKVTVLIFALTSLVLLSSTASAKNVICYFASWTVYRPGNGKFDVPDIDPSLCTHILFGFVGLGWDGRVQILDGWESNDDGLQGFQHLINLKQSNPNLKVLVSMGGWNEGSAKYSEMAANPAKRQILAADVLNFIEQHGFDGFDLDWEYPGIREGSDPEKDPANFVALLRDLHAVLNPRGYLLSAAVSGGVTNMDIAYDIPAVSELLDIINVMVYDFHGAFEDFVGHYSPLYKSHLDSTEELQSLNVASGIIHWIERGAPPSKLMLGIGTYGRSFTLADPSNTELYAPISGGGIAGPYTRQDGILGYNEICELHSDWTYVWDDEQMVPHRVSGNQWVGYDDERSVKLKVEFANSLNLGGVMIWAFDTDDFRGICGGGTYPLLRTINKTLR</sequence>
<dbReference type="PROSITE" id="PS01095">
    <property type="entry name" value="GH18_1"/>
    <property type="match status" value="1"/>
</dbReference>
<organism evidence="8 9">
    <name type="scientific">Rhamnusium bicolor</name>
    <dbReference type="NCBI Taxonomy" id="1586634"/>
    <lineage>
        <taxon>Eukaryota</taxon>
        <taxon>Metazoa</taxon>
        <taxon>Ecdysozoa</taxon>
        <taxon>Arthropoda</taxon>
        <taxon>Hexapoda</taxon>
        <taxon>Insecta</taxon>
        <taxon>Pterygota</taxon>
        <taxon>Neoptera</taxon>
        <taxon>Endopterygota</taxon>
        <taxon>Coleoptera</taxon>
        <taxon>Polyphaga</taxon>
        <taxon>Cucujiformia</taxon>
        <taxon>Chrysomeloidea</taxon>
        <taxon>Cerambycidae</taxon>
        <taxon>Lepturinae</taxon>
        <taxon>Rhagiini</taxon>
        <taxon>Rhamnusium</taxon>
    </lineage>
</organism>
<keyword evidence="2" id="KW-1015">Disulfide bond</keyword>
<feature type="domain" description="GH18" evidence="7">
    <location>
        <begin position="23"/>
        <end position="389"/>
    </location>
</feature>
<feature type="signal peptide" evidence="6">
    <location>
        <begin position="1"/>
        <end position="22"/>
    </location>
</feature>
<dbReference type="GO" id="GO:0004568">
    <property type="term" value="F:chitinase activity"/>
    <property type="evidence" value="ECO:0007669"/>
    <property type="project" value="UniProtKB-ARBA"/>
</dbReference>